<proteinExistence type="predicted"/>
<dbReference type="RefSeq" id="WP_331932909.1">
    <property type="nucleotide sequence ID" value="NZ_JBEPLU010000003.1"/>
</dbReference>
<comment type="caution">
    <text evidence="1">The sequence shown here is derived from an EMBL/GenBank/DDBJ whole genome shotgun (WGS) entry which is preliminary data.</text>
</comment>
<gene>
    <name evidence="1" type="ORF">ABID41_003224</name>
</gene>
<dbReference type="EMBL" id="JBEPLU010000003">
    <property type="protein sequence ID" value="MET3528085.1"/>
    <property type="molecule type" value="Genomic_DNA"/>
</dbReference>
<name>A0ABV2EM05_9CAUL</name>
<evidence type="ECO:0000313" key="2">
    <source>
        <dbReference type="Proteomes" id="UP001549110"/>
    </source>
</evidence>
<dbReference type="PIRSF" id="PIRSF031878">
    <property type="entry name" value="UCP031878"/>
    <property type="match status" value="1"/>
</dbReference>
<evidence type="ECO:0008006" key="3">
    <source>
        <dbReference type="Google" id="ProtNLM"/>
    </source>
</evidence>
<keyword evidence="2" id="KW-1185">Reference proteome</keyword>
<organism evidence="1 2">
    <name type="scientific">Phenylobacterium koreense</name>
    <dbReference type="NCBI Taxonomy" id="266125"/>
    <lineage>
        <taxon>Bacteria</taxon>
        <taxon>Pseudomonadati</taxon>
        <taxon>Pseudomonadota</taxon>
        <taxon>Alphaproteobacteria</taxon>
        <taxon>Caulobacterales</taxon>
        <taxon>Caulobacteraceae</taxon>
        <taxon>Phenylobacterium</taxon>
    </lineage>
</organism>
<reference evidence="1 2" key="1">
    <citation type="submission" date="2024-06" db="EMBL/GenBank/DDBJ databases">
        <title>Genomic Encyclopedia of Type Strains, Phase IV (KMG-IV): sequencing the most valuable type-strain genomes for metagenomic binning, comparative biology and taxonomic classification.</title>
        <authorList>
            <person name="Goeker M."/>
        </authorList>
    </citation>
    <scope>NUCLEOTIDE SEQUENCE [LARGE SCALE GENOMIC DNA]</scope>
    <source>
        <strain evidence="1 2">DSM 17809</strain>
    </source>
</reference>
<dbReference type="Proteomes" id="UP001549110">
    <property type="component" value="Unassembled WGS sequence"/>
</dbReference>
<accession>A0ABV2EM05</accession>
<evidence type="ECO:0000313" key="1">
    <source>
        <dbReference type="EMBL" id="MET3528085.1"/>
    </source>
</evidence>
<protein>
    <recommendedName>
        <fullName evidence="3">PAS domain-containing protein</fullName>
    </recommendedName>
</protein>
<dbReference type="InterPro" id="IPR009922">
    <property type="entry name" value="DUF1457"/>
</dbReference>
<sequence>MYHSNTQQMIDYWRSKRGPQGLPPRNAIDPTEFARLAPQSFILGRAASGLYPIRLVGGLIAELHGRDLRGLNFLALADDAGRRPLHASIEVCRRRPEPMILRADGQTEQASLPLEILLAPLAGTSGSPERLLGLYQPLALVSSLGELPVRQLAVRSICGVGPANEESHQIRLATLDGRRVA</sequence>
<dbReference type="Pfam" id="PF07310">
    <property type="entry name" value="PAS_5"/>
    <property type="match status" value="1"/>
</dbReference>